<protein>
    <submittedName>
        <fullName evidence="1">Uncharacterized protein</fullName>
    </submittedName>
</protein>
<evidence type="ECO:0000313" key="2">
    <source>
        <dbReference type="Proteomes" id="UP000821845"/>
    </source>
</evidence>
<proteinExistence type="predicted"/>
<evidence type="ECO:0000313" key="1">
    <source>
        <dbReference type="EMBL" id="KAH6923078.1"/>
    </source>
</evidence>
<keyword evidence="2" id="KW-1185">Reference proteome</keyword>
<name>A0ACB7RKU7_HYAAI</name>
<organism evidence="1 2">
    <name type="scientific">Hyalomma asiaticum</name>
    <name type="common">Tick</name>
    <dbReference type="NCBI Taxonomy" id="266040"/>
    <lineage>
        <taxon>Eukaryota</taxon>
        <taxon>Metazoa</taxon>
        <taxon>Ecdysozoa</taxon>
        <taxon>Arthropoda</taxon>
        <taxon>Chelicerata</taxon>
        <taxon>Arachnida</taxon>
        <taxon>Acari</taxon>
        <taxon>Parasitiformes</taxon>
        <taxon>Ixodida</taxon>
        <taxon>Ixodoidea</taxon>
        <taxon>Ixodidae</taxon>
        <taxon>Hyalomminae</taxon>
        <taxon>Hyalomma</taxon>
    </lineage>
</organism>
<sequence length="326" mass="36317">MKNIYRWFLLHDTSNTVQHIHQNNPDVQHYGDPDDSRLEWLELSFPMYVEDLKNKSPSANNFFPAETYKALLLTTYSTVACVQHLLTEEKFLFVLTRKFNSDPIESLLGTLRRSLGSNDHLDVRSTMSGLEKLLKTGIVAAPECRNILHERELAESDALPTAVRTHKELSVLPPATIHVLDALESKDVPASLPTLQVTATVYMGGYIARLVREHMGCDMCVEIASKAPSSQPLQQLTRQQDRGGLLYPSDELLYVLDTLRIFTSTALQETPNLRRPLASLLDVAVPALAGSSLSEVHGGWPPAPPGFDRTCVLQIHQASAQQLRLS</sequence>
<comment type="caution">
    <text evidence="1">The sequence shown here is derived from an EMBL/GenBank/DDBJ whole genome shotgun (WGS) entry which is preliminary data.</text>
</comment>
<dbReference type="EMBL" id="CM023489">
    <property type="protein sequence ID" value="KAH6923078.1"/>
    <property type="molecule type" value="Genomic_DNA"/>
</dbReference>
<reference evidence="1" key="1">
    <citation type="submission" date="2020-05" db="EMBL/GenBank/DDBJ databases">
        <title>Large-scale comparative analyses of tick genomes elucidate their genetic diversity and vector capacities.</title>
        <authorList>
            <person name="Jia N."/>
            <person name="Wang J."/>
            <person name="Shi W."/>
            <person name="Du L."/>
            <person name="Sun Y."/>
            <person name="Zhan W."/>
            <person name="Jiang J."/>
            <person name="Wang Q."/>
            <person name="Zhang B."/>
            <person name="Ji P."/>
            <person name="Sakyi L.B."/>
            <person name="Cui X."/>
            <person name="Yuan T."/>
            <person name="Jiang B."/>
            <person name="Yang W."/>
            <person name="Lam T.T.-Y."/>
            <person name="Chang Q."/>
            <person name="Ding S."/>
            <person name="Wang X."/>
            <person name="Zhu J."/>
            <person name="Ruan X."/>
            <person name="Zhao L."/>
            <person name="Wei J."/>
            <person name="Que T."/>
            <person name="Du C."/>
            <person name="Cheng J."/>
            <person name="Dai P."/>
            <person name="Han X."/>
            <person name="Huang E."/>
            <person name="Gao Y."/>
            <person name="Liu J."/>
            <person name="Shao H."/>
            <person name="Ye R."/>
            <person name="Li L."/>
            <person name="Wei W."/>
            <person name="Wang X."/>
            <person name="Wang C."/>
            <person name="Yang T."/>
            <person name="Huo Q."/>
            <person name="Li W."/>
            <person name="Guo W."/>
            <person name="Chen H."/>
            <person name="Zhou L."/>
            <person name="Ni X."/>
            <person name="Tian J."/>
            <person name="Zhou Y."/>
            <person name="Sheng Y."/>
            <person name="Liu T."/>
            <person name="Pan Y."/>
            <person name="Xia L."/>
            <person name="Li J."/>
            <person name="Zhao F."/>
            <person name="Cao W."/>
        </authorList>
    </citation>
    <scope>NUCLEOTIDE SEQUENCE</scope>
    <source>
        <strain evidence="1">Hyas-2018</strain>
    </source>
</reference>
<accession>A0ACB7RKU7</accession>
<gene>
    <name evidence="1" type="ORF">HPB50_021408</name>
</gene>
<dbReference type="Proteomes" id="UP000821845">
    <property type="component" value="Chromosome 9"/>
</dbReference>